<proteinExistence type="predicted"/>
<keyword evidence="3" id="KW-1185">Reference proteome</keyword>
<dbReference type="EMBL" id="GL883093">
    <property type="protein sequence ID" value="EGG11088.1"/>
    <property type="molecule type" value="Genomic_DNA"/>
</dbReference>
<dbReference type="KEGG" id="mlr:MELLADRAFT_60066"/>
<evidence type="ECO:0000313" key="3">
    <source>
        <dbReference type="Proteomes" id="UP000001072"/>
    </source>
</evidence>
<feature type="region of interest" description="Disordered" evidence="1">
    <location>
        <begin position="1"/>
        <end position="24"/>
    </location>
</feature>
<dbReference type="OrthoDB" id="2505381at2759"/>
<reference evidence="3" key="1">
    <citation type="journal article" date="2011" name="Proc. Natl. Acad. Sci. U.S.A.">
        <title>Obligate biotrophy features unraveled by the genomic analysis of rust fungi.</title>
        <authorList>
            <person name="Duplessis S."/>
            <person name="Cuomo C.A."/>
            <person name="Lin Y.-C."/>
            <person name="Aerts A."/>
            <person name="Tisserant E."/>
            <person name="Veneault-Fourrey C."/>
            <person name="Joly D.L."/>
            <person name="Hacquard S."/>
            <person name="Amselem J."/>
            <person name="Cantarel B.L."/>
            <person name="Chiu R."/>
            <person name="Coutinho P.M."/>
            <person name="Feau N."/>
            <person name="Field M."/>
            <person name="Frey P."/>
            <person name="Gelhaye E."/>
            <person name="Goldberg J."/>
            <person name="Grabherr M.G."/>
            <person name="Kodira C.D."/>
            <person name="Kohler A."/>
            <person name="Kuees U."/>
            <person name="Lindquist E.A."/>
            <person name="Lucas S.M."/>
            <person name="Mago R."/>
            <person name="Mauceli E."/>
            <person name="Morin E."/>
            <person name="Murat C."/>
            <person name="Pangilinan J.L."/>
            <person name="Park R."/>
            <person name="Pearson M."/>
            <person name="Quesneville H."/>
            <person name="Rouhier N."/>
            <person name="Sakthikumar S."/>
            <person name="Salamov A.A."/>
            <person name="Schmutz J."/>
            <person name="Selles B."/>
            <person name="Shapiro H."/>
            <person name="Tanguay P."/>
            <person name="Tuskan G.A."/>
            <person name="Henrissat B."/>
            <person name="Van de Peer Y."/>
            <person name="Rouze P."/>
            <person name="Ellis J.G."/>
            <person name="Dodds P.N."/>
            <person name="Schein J.E."/>
            <person name="Zhong S."/>
            <person name="Hamelin R.C."/>
            <person name="Grigoriev I.V."/>
            <person name="Szabo L.J."/>
            <person name="Martin F."/>
        </authorList>
    </citation>
    <scope>NUCLEOTIDE SEQUENCE [LARGE SCALE GENOMIC DNA]</scope>
    <source>
        <strain evidence="3">98AG31 / pathotype 3-4-7</strain>
    </source>
</reference>
<dbReference type="Proteomes" id="UP000001072">
    <property type="component" value="Unassembled WGS sequence"/>
</dbReference>
<dbReference type="VEuPathDB" id="FungiDB:MELLADRAFT_60066"/>
<name>F4R8M3_MELLP</name>
<gene>
    <name evidence="2" type="ORF">MELLADRAFT_60066</name>
</gene>
<sequence>MQRSKSPLNHLPEDMQRSSSPLTELSEELQCFFEPPSLPFVDTSEISSKPNPSIEVAVKKRSNIDGSIQQNLKQRRIDFVPAIFAPPTPAQDFTPAQTLIQQKMAFEYVRKSIRDAFVVHLDYDVAVARFLQETAHLKLGDIPHSVDFVLAKSEREGRSTSLQNNAYVCARYIKEGLVAYDSGAEQKRPFALRYPNLNALKALAIKNSASARSMPSDVPVILLDIAGRMLAVGLPPKRQKTPAHEDGARGDLRNAKNSAVQVAKVGIVDNAEGGAAGDPGTAKDGTKNPTMDRAERALLACLGSARVYNLPIVDQELVDKAPPVNSSGLTPFPLTMTSGSRLSQITSQVAPHLGAIHGTVQYQSFGYGLGAPNSSDMADKQLTFGPERQGSLEVDAAWRKRTVDRVNLPQIIQQSGGPLYKRREDARVTIELGWQYDVSLAVIMAVQPEAYRIAHENIDLLSTDGDVLVQQRISHMRHRILCNRQITYNMQCNYHRDGKNSNLLDSVFFLGEGYKGARFVLADLGVTLCGDHGYSVHGMFKVLVHSVTHIHPDPDRNQPPQRISLAIYNHADAYAGIARYAAAHDQSGLFSKVSLWLPFSPGNFSVSDSVKILRDAGKAIGKEYEEMK</sequence>
<organism evidence="3">
    <name type="scientific">Melampsora larici-populina (strain 98AG31 / pathotype 3-4-7)</name>
    <name type="common">Poplar leaf rust fungus</name>
    <dbReference type="NCBI Taxonomy" id="747676"/>
    <lineage>
        <taxon>Eukaryota</taxon>
        <taxon>Fungi</taxon>
        <taxon>Dikarya</taxon>
        <taxon>Basidiomycota</taxon>
        <taxon>Pucciniomycotina</taxon>
        <taxon>Pucciniomycetes</taxon>
        <taxon>Pucciniales</taxon>
        <taxon>Melampsoraceae</taxon>
        <taxon>Melampsora</taxon>
    </lineage>
</organism>
<dbReference type="RefSeq" id="XP_007405690.1">
    <property type="nucleotide sequence ID" value="XM_007405628.1"/>
</dbReference>
<dbReference type="InParanoid" id="F4R8M3"/>
<accession>F4R8M3</accession>
<dbReference type="GeneID" id="18929482"/>
<evidence type="ECO:0000256" key="1">
    <source>
        <dbReference type="SAM" id="MobiDB-lite"/>
    </source>
</evidence>
<dbReference type="Gene3D" id="3.60.130.30">
    <property type="match status" value="1"/>
</dbReference>
<dbReference type="AlphaFoldDB" id="F4R8M3"/>
<dbReference type="HOGENOM" id="CLU_029635_0_0_1"/>
<protein>
    <submittedName>
        <fullName evidence="2">Uncharacterized protein</fullName>
    </submittedName>
</protein>
<evidence type="ECO:0000313" key="2">
    <source>
        <dbReference type="EMBL" id="EGG11088.1"/>
    </source>
</evidence>